<dbReference type="EMBL" id="KV428289">
    <property type="protein sequence ID" value="KZT32855.1"/>
    <property type="molecule type" value="Genomic_DNA"/>
</dbReference>
<protein>
    <submittedName>
        <fullName evidence="2">Uncharacterized protein</fullName>
    </submittedName>
</protein>
<accession>A0A165Y3W4</accession>
<feature type="region of interest" description="Disordered" evidence="1">
    <location>
        <begin position="729"/>
        <end position="778"/>
    </location>
</feature>
<dbReference type="Proteomes" id="UP000076798">
    <property type="component" value="Unassembled WGS sequence"/>
</dbReference>
<organism evidence="2 3">
    <name type="scientific">Sistotremastrum suecicum HHB10207 ss-3</name>
    <dbReference type="NCBI Taxonomy" id="1314776"/>
    <lineage>
        <taxon>Eukaryota</taxon>
        <taxon>Fungi</taxon>
        <taxon>Dikarya</taxon>
        <taxon>Basidiomycota</taxon>
        <taxon>Agaricomycotina</taxon>
        <taxon>Agaricomycetes</taxon>
        <taxon>Sistotremastrales</taxon>
        <taxon>Sistotremastraceae</taxon>
        <taxon>Sistotremastrum</taxon>
    </lineage>
</organism>
<gene>
    <name evidence="2" type="ORF">SISSUDRAFT_1037455</name>
</gene>
<sequence length="778" mass="86160">MPVASAQAPSIYRRCDVQVRSFNIKTPLPGDELRFNLFQLPLVSVAEVINTLNPAAHRQTLALFVTRKLRADNTPEGSGETSSSGFMDGAKDGASYLAQSGLRLTSTTISESQTTSPHGVVPPRMRKKWISREYRRLCPQNVSQDLRGEDEMNDVFSSLPASKILSSCPSPSLTSKRRVETRYIQYPENQGNNCGEDRDEDIHSGNSRMNRSSAPEIRVISRQTEGLIVPGVPARYSRLEMYSKNDLKAVYETVPDLPPTDDEKSSMWLTLLAHPILSPSVPGLEVPCAEVRGGELWYTPNAGRVPPIPGPNSLDDLCPKAVDTSPLWWSTERPWIPFIPTSVSSGAGEKDNVWWNLFGLPSDTSPVAHSNGGTILSLAEFLQWDVTQIFIELAAATLHKDCCKIYSDQGAQLLLKHIHQPATFRVSELDLSDKTAHEFYQIVDVARASGYQWAGYLSFYIALSLYANAQEPTVSPGSSDPATITPRWLELLRSTDVFPEKFVSSICSSTSISSFTDGFRSGAFFHASSHPPPAFPDILYGTQSQSLPILTLSPPGCSRLSFSLDFYRFFHIPIWYCWGRDENQAAKQYFFMRRYAPTSGAIASIAADEAYPKELYRSSFILFQQVHPLASFEQPTTTPTRPQTTLTDPPAPYPKGGTMIQIGEASSRRRKITLTPSRPISPPKDISSFMSTFPVAPPPPCPPQQQTARAVANCISVPKESILTNQTKHFAENTDIEDQATGGSQVSKRKRTVVDAPSEMESYKNSRRRSESKKKGMK</sequence>
<feature type="region of interest" description="Disordered" evidence="1">
    <location>
        <begin position="633"/>
        <end position="655"/>
    </location>
</feature>
<reference evidence="2 3" key="1">
    <citation type="journal article" date="2016" name="Mol. Biol. Evol.">
        <title>Comparative Genomics of Early-Diverging Mushroom-Forming Fungi Provides Insights into the Origins of Lignocellulose Decay Capabilities.</title>
        <authorList>
            <person name="Nagy L.G."/>
            <person name="Riley R."/>
            <person name="Tritt A."/>
            <person name="Adam C."/>
            <person name="Daum C."/>
            <person name="Floudas D."/>
            <person name="Sun H."/>
            <person name="Yadav J.S."/>
            <person name="Pangilinan J."/>
            <person name="Larsson K.H."/>
            <person name="Matsuura K."/>
            <person name="Barry K."/>
            <person name="Labutti K."/>
            <person name="Kuo R."/>
            <person name="Ohm R.A."/>
            <person name="Bhattacharya S.S."/>
            <person name="Shirouzu T."/>
            <person name="Yoshinaga Y."/>
            <person name="Martin F.M."/>
            <person name="Grigoriev I.V."/>
            <person name="Hibbett D.S."/>
        </authorList>
    </citation>
    <scope>NUCLEOTIDE SEQUENCE [LARGE SCALE GENOMIC DNA]</scope>
    <source>
        <strain evidence="2 3">HHB10207 ss-3</strain>
    </source>
</reference>
<feature type="compositionally biased region" description="Low complexity" evidence="1">
    <location>
        <begin position="635"/>
        <end position="648"/>
    </location>
</feature>
<name>A0A165Y3W4_9AGAM</name>
<proteinExistence type="predicted"/>
<evidence type="ECO:0000313" key="3">
    <source>
        <dbReference type="Proteomes" id="UP000076798"/>
    </source>
</evidence>
<evidence type="ECO:0000256" key="1">
    <source>
        <dbReference type="SAM" id="MobiDB-lite"/>
    </source>
</evidence>
<dbReference type="AlphaFoldDB" id="A0A165Y3W4"/>
<feature type="compositionally biased region" description="Basic residues" evidence="1">
    <location>
        <begin position="765"/>
        <end position="778"/>
    </location>
</feature>
<keyword evidence="3" id="KW-1185">Reference proteome</keyword>
<evidence type="ECO:0000313" key="2">
    <source>
        <dbReference type="EMBL" id="KZT32855.1"/>
    </source>
</evidence>